<evidence type="ECO:0000259" key="3">
    <source>
        <dbReference type="Pfam" id="PF02481"/>
    </source>
</evidence>
<sequence length="411" mass="42922">MTQHDLFAAPPSSLMSSGASSLHADSGDAGPARSFSAAERLDLLRLIRSENVGPVTVRRLLDRFGTARKALEALPTLARNGGRAKPIKICPATTAEKELMQAEALGARLLCLGESAYPALLAQVEDAPPCLYALGHAPLLARPCIGMVGARNASVAGKQFARKLALDLAAAGITVVSGLARGIDTAAHEGALYAATRNDPAAAGTAAVVAGGIDVIYPPENDRLYRQMVEQGVILSEMPPATVPQARHFPRRNRIISGASLGVVVVEASAKSGSLITARCAADQGREVFAVPGSPLEARSEGPNLLLRDGATLIRHAGDILEAITRHPPALGERGRPGFSGPAPALPPEQDLARARAEVVPCLTVTAVTVDEIIRQCQLSFAVVSMILLELELAGRLERHPGNRVSLLSAP</sequence>
<dbReference type="NCBIfam" id="TIGR00732">
    <property type="entry name" value="dprA"/>
    <property type="match status" value="1"/>
</dbReference>
<organism evidence="5 6">
    <name type="scientific">Novispirillum itersonii</name>
    <name type="common">Aquaspirillum itersonii</name>
    <dbReference type="NCBI Taxonomy" id="189"/>
    <lineage>
        <taxon>Bacteria</taxon>
        <taxon>Pseudomonadati</taxon>
        <taxon>Pseudomonadota</taxon>
        <taxon>Alphaproteobacteria</taxon>
        <taxon>Rhodospirillales</taxon>
        <taxon>Novispirillaceae</taxon>
        <taxon>Novispirillum</taxon>
    </lineage>
</organism>
<dbReference type="InterPro" id="IPR057666">
    <property type="entry name" value="DrpA_SLOG"/>
</dbReference>
<dbReference type="Proteomes" id="UP000544872">
    <property type="component" value="Unassembled WGS sequence"/>
</dbReference>
<evidence type="ECO:0000256" key="1">
    <source>
        <dbReference type="ARBA" id="ARBA00006525"/>
    </source>
</evidence>
<accession>A0A7X0DLZ4</accession>
<evidence type="ECO:0000256" key="2">
    <source>
        <dbReference type="SAM" id="MobiDB-lite"/>
    </source>
</evidence>
<dbReference type="Gene3D" id="3.40.50.450">
    <property type="match status" value="1"/>
</dbReference>
<feature type="domain" description="DprA winged helix" evidence="4">
    <location>
        <begin position="344"/>
        <end position="403"/>
    </location>
</feature>
<comment type="similarity">
    <text evidence="1">Belongs to the DprA/Smf family.</text>
</comment>
<feature type="region of interest" description="Disordered" evidence="2">
    <location>
        <begin position="1"/>
        <end position="29"/>
    </location>
</feature>
<dbReference type="Pfam" id="PF21102">
    <property type="entry name" value="DprA_N"/>
    <property type="match status" value="1"/>
</dbReference>
<dbReference type="AlphaFoldDB" id="A0A7X0DLZ4"/>
<dbReference type="Pfam" id="PF17782">
    <property type="entry name" value="WHD_DprA"/>
    <property type="match status" value="1"/>
</dbReference>
<dbReference type="PANTHER" id="PTHR43022">
    <property type="entry name" value="PROTEIN SMF"/>
    <property type="match status" value="1"/>
</dbReference>
<protein>
    <submittedName>
        <fullName evidence="5">DNA processing protein</fullName>
    </submittedName>
</protein>
<gene>
    <name evidence="5" type="ORF">FHS48_001911</name>
</gene>
<name>A0A7X0DLZ4_NOVIT</name>
<dbReference type="Pfam" id="PF02481">
    <property type="entry name" value="DNA_processg_A"/>
    <property type="match status" value="1"/>
</dbReference>
<feature type="compositionally biased region" description="Low complexity" evidence="2">
    <location>
        <begin position="8"/>
        <end position="24"/>
    </location>
</feature>
<dbReference type="InterPro" id="IPR041614">
    <property type="entry name" value="DprA_WH"/>
</dbReference>
<evidence type="ECO:0000313" key="5">
    <source>
        <dbReference type="EMBL" id="MBB6210495.1"/>
    </source>
</evidence>
<feature type="domain" description="Smf/DprA SLOG" evidence="3">
    <location>
        <begin position="109"/>
        <end position="324"/>
    </location>
</feature>
<comment type="caution">
    <text evidence="5">The sequence shown here is derived from an EMBL/GenBank/DDBJ whole genome shotgun (WGS) entry which is preliminary data.</text>
</comment>
<evidence type="ECO:0000313" key="6">
    <source>
        <dbReference type="Proteomes" id="UP000544872"/>
    </source>
</evidence>
<dbReference type="InterPro" id="IPR036388">
    <property type="entry name" value="WH-like_DNA-bd_sf"/>
</dbReference>
<dbReference type="SUPFAM" id="SSF102405">
    <property type="entry name" value="MCP/YpsA-like"/>
    <property type="match status" value="1"/>
</dbReference>
<dbReference type="Gene3D" id="1.10.10.10">
    <property type="entry name" value="Winged helix-like DNA-binding domain superfamily/Winged helix DNA-binding domain"/>
    <property type="match status" value="1"/>
</dbReference>
<reference evidence="5 6" key="1">
    <citation type="submission" date="2020-08" db="EMBL/GenBank/DDBJ databases">
        <title>Genomic Encyclopedia of Type Strains, Phase IV (KMG-IV): sequencing the most valuable type-strain genomes for metagenomic binning, comparative biology and taxonomic classification.</title>
        <authorList>
            <person name="Goeker M."/>
        </authorList>
    </citation>
    <scope>NUCLEOTIDE SEQUENCE [LARGE SCALE GENOMIC DNA]</scope>
    <source>
        <strain evidence="5 6">DSM 11590</strain>
    </source>
</reference>
<dbReference type="EMBL" id="JACIIX010000006">
    <property type="protein sequence ID" value="MBB6210495.1"/>
    <property type="molecule type" value="Genomic_DNA"/>
</dbReference>
<dbReference type="RefSeq" id="WP_184263330.1">
    <property type="nucleotide sequence ID" value="NZ_JACIIX010000006.1"/>
</dbReference>
<proteinExistence type="inferred from homology"/>
<dbReference type="PANTHER" id="PTHR43022:SF1">
    <property type="entry name" value="PROTEIN SMF"/>
    <property type="match status" value="1"/>
</dbReference>
<evidence type="ECO:0000259" key="4">
    <source>
        <dbReference type="Pfam" id="PF17782"/>
    </source>
</evidence>
<dbReference type="InterPro" id="IPR003488">
    <property type="entry name" value="DprA"/>
</dbReference>
<dbReference type="GO" id="GO:0009294">
    <property type="term" value="P:DNA-mediated transformation"/>
    <property type="evidence" value="ECO:0007669"/>
    <property type="project" value="InterPro"/>
</dbReference>
<keyword evidence="6" id="KW-1185">Reference proteome</keyword>